<dbReference type="InterPro" id="IPR001867">
    <property type="entry name" value="OmpR/PhoB-type_DNA-bd"/>
</dbReference>
<sequence>MEFRLLGPLEVHCTGTVLDIGGPRQRAVLAALLLRPNALATTDYLCDAVWSRLPASPATNLRTYIAGLRRRLREADGRHSRLRTQPGGYLLEVRTGELDTQVFEQLLAEAGTALRAGAPATALGRLDQGLRLWRTENATSVTGGSVLQAELTRLDELRLWAVESRCDALLALGRHDEASVELRRLVSHYPLREELWARLMTALVHCGRRADALDAFMQARKRLVEELGIEPGPQLERLRQKVLAAGHTGPAASGDQQGERDWAGAGSRMHRPSIRLGLTT</sequence>
<comment type="similarity">
    <text evidence="1">Belongs to the AfsR/DnrI/RedD regulatory family.</text>
</comment>
<dbReference type="PANTHER" id="PTHR35807">
    <property type="entry name" value="TRANSCRIPTIONAL REGULATOR REDD-RELATED"/>
    <property type="match status" value="1"/>
</dbReference>
<dbReference type="GO" id="GO:0003677">
    <property type="term" value="F:DNA binding"/>
    <property type="evidence" value="ECO:0007669"/>
    <property type="project" value="UniProtKB-UniRule"/>
</dbReference>
<dbReference type="SUPFAM" id="SSF48452">
    <property type="entry name" value="TPR-like"/>
    <property type="match status" value="1"/>
</dbReference>
<dbReference type="SUPFAM" id="SSF46894">
    <property type="entry name" value="C-terminal effector domain of the bipartite response regulators"/>
    <property type="match status" value="1"/>
</dbReference>
<feature type="DNA-binding region" description="OmpR/PhoB-type" evidence="5">
    <location>
        <begin position="1"/>
        <end position="93"/>
    </location>
</feature>
<keyword evidence="3 5" id="KW-0238">DNA-binding</keyword>
<name>A0AAE3GM29_9PSEU</name>
<keyword evidence="9" id="KW-1185">Reference proteome</keyword>
<keyword evidence="2" id="KW-0805">Transcription regulation</keyword>
<dbReference type="SMART" id="SM00862">
    <property type="entry name" value="Trans_reg_C"/>
    <property type="match status" value="1"/>
</dbReference>
<evidence type="ECO:0000256" key="4">
    <source>
        <dbReference type="ARBA" id="ARBA00023163"/>
    </source>
</evidence>
<evidence type="ECO:0000259" key="7">
    <source>
        <dbReference type="PROSITE" id="PS51755"/>
    </source>
</evidence>
<accession>A0AAE3GM29</accession>
<evidence type="ECO:0000256" key="6">
    <source>
        <dbReference type="SAM" id="MobiDB-lite"/>
    </source>
</evidence>
<dbReference type="GO" id="GO:0006355">
    <property type="term" value="P:regulation of DNA-templated transcription"/>
    <property type="evidence" value="ECO:0007669"/>
    <property type="project" value="InterPro"/>
</dbReference>
<gene>
    <name evidence="8" type="ORF">LX83_006958</name>
</gene>
<organism evidence="8 9">
    <name type="scientific">Goodfellowiella coeruleoviolacea</name>
    <dbReference type="NCBI Taxonomy" id="334858"/>
    <lineage>
        <taxon>Bacteria</taxon>
        <taxon>Bacillati</taxon>
        <taxon>Actinomycetota</taxon>
        <taxon>Actinomycetes</taxon>
        <taxon>Pseudonocardiales</taxon>
        <taxon>Pseudonocardiaceae</taxon>
        <taxon>Goodfellowiella</taxon>
    </lineage>
</organism>
<dbReference type="CDD" id="cd15831">
    <property type="entry name" value="BTAD"/>
    <property type="match status" value="1"/>
</dbReference>
<dbReference type="EMBL" id="JAMTCK010000024">
    <property type="protein sequence ID" value="MCP2170070.1"/>
    <property type="molecule type" value="Genomic_DNA"/>
</dbReference>
<dbReference type="InterPro" id="IPR011990">
    <property type="entry name" value="TPR-like_helical_dom_sf"/>
</dbReference>
<evidence type="ECO:0000256" key="2">
    <source>
        <dbReference type="ARBA" id="ARBA00023015"/>
    </source>
</evidence>
<feature type="domain" description="OmpR/PhoB-type" evidence="7">
    <location>
        <begin position="1"/>
        <end position="93"/>
    </location>
</feature>
<dbReference type="Pfam" id="PF03704">
    <property type="entry name" value="BTAD"/>
    <property type="match status" value="1"/>
</dbReference>
<keyword evidence="4" id="KW-0804">Transcription</keyword>
<dbReference type="AlphaFoldDB" id="A0AAE3GM29"/>
<dbReference type="PROSITE" id="PS51755">
    <property type="entry name" value="OMPR_PHOB"/>
    <property type="match status" value="1"/>
</dbReference>
<evidence type="ECO:0000256" key="3">
    <source>
        <dbReference type="ARBA" id="ARBA00023125"/>
    </source>
</evidence>
<dbReference type="Proteomes" id="UP001206128">
    <property type="component" value="Unassembled WGS sequence"/>
</dbReference>
<dbReference type="InterPro" id="IPR016032">
    <property type="entry name" value="Sig_transdc_resp-reg_C-effctor"/>
</dbReference>
<dbReference type="Gene3D" id="1.25.40.10">
    <property type="entry name" value="Tetratricopeptide repeat domain"/>
    <property type="match status" value="1"/>
</dbReference>
<evidence type="ECO:0000313" key="9">
    <source>
        <dbReference type="Proteomes" id="UP001206128"/>
    </source>
</evidence>
<dbReference type="SMART" id="SM01043">
    <property type="entry name" value="BTAD"/>
    <property type="match status" value="1"/>
</dbReference>
<dbReference type="Pfam" id="PF00486">
    <property type="entry name" value="Trans_reg_C"/>
    <property type="match status" value="1"/>
</dbReference>
<feature type="region of interest" description="Disordered" evidence="6">
    <location>
        <begin position="246"/>
        <end position="280"/>
    </location>
</feature>
<dbReference type="InterPro" id="IPR051677">
    <property type="entry name" value="AfsR-DnrI-RedD_regulator"/>
</dbReference>
<dbReference type="Gene3D" id="1.10.10.10">
    <property type="entry name" value="Winged helix-like DNA-binding domain superfamily/Winged helix DNA-binding domain"/>
    <property type="match status" value="1"/>
</dbReference>
<evidence type="ECO:0000256" key="1">
    <source>
        <dbReference type="ARBA" id="ARBA00005820"/>
    </source>
</evidence>
<dbReference type="PANTHER" id="PTHR35807:SF1">
    <property type="entry name" value="TRANSCRIPTIONAL REGULATOR REDD"/>
    <property type="match status" value="1"/>
</dbReference>
<proteinExistence type="inferred from homology"/>
<protein>
    <submittedName>
        <fullName evidence="8">DNA-binding transcriptional activator of the SARP family</fullName>
    </submittedName>
</protein>
<dbReference type="InterPro" id="IPR005158">
    <property type="entry name" value="BTAD"/>
</dbReference>
<dbReference type="GO" id="GO:0000160">
    <property type="term" value="P:phosphorelay signal transduction system"/>
    <property type="evidence" value="ECO:0007669"/>
    <property type="project" value="InterPro"/>
</dbReference>
<dbReference type="InterPro" id="IPR036388">
    <property type="entry name" value="WH-like_DNA-bd_sf"/>
</dbReference>
<evidence type="ECO:0000256" key="5">
    <source>
        <dbReference type="PROSITE-ProRule" id="PRU01091"/>
    </source>
</evidence>
<reference evidence="8" key="1">
    <citation type="submission" date="2022-06" db="EMBL/GenBank/DDBJ databases">
        <title>Genomic Encyclopedia of Archaeal and Bacterial Type Strains, Phase II (KMG-II): from individual species to whole genera.</title>
        <authorList>
            <person name="Goeker M."/>
        </authorList>
    </citation>
    <scope>NUCLEOTIDE SEQUENCE</scope>
    <source>
        <strain evidence="8">DSM 43935</strain>
    </source>
</reference>
<evidence type="ECO:0000313" key="8">
    <source>
        <dbReference type="EMBL" id="MCP2170070.1"/>
    </source>
</evidence>
<comment type="caution">
    <text evidence="8">The sequence shown here is derived from an EMBL/GenBank/DDBJ whole genome shotgun (WGS) entry which is preliminary data.</text>
</comment>